<protein>
    <submittedName>
        <fullName evidence="2">Uncharacterized protein</fullName>
    </submittedName>
</protein>
<organism evidence="2 3">
    <name type="scientific">Aspergillus nanangensis</name>
    <dbReference type="NCBI Taxonomy" id="2582783"/>
    <lineage>
        <taxon>Eukaryota</taxon>
        <taxon>Fungi</taxon>
        <taxon>Dikarya</taxon>
        <taxon>Ascomycota</taxon>
        <taxon>Pezizomycotina</taxon>
        <taxon>Eurotiomycetes</taxon>
        <taxon>Eurotiomycetidae</taxon>
        <taxon>Eurotiales</taxon>
        <taxon>Aspergillaceae</taxon>
        <taxon>Aspergillus</taxon>
        <taxon>Aspergillus subgen. Circumdati</taxon>
    </lineage>
</organism>
<evidence type="ECO:0000313" key="3">
    <source>
        <dbReference type="Proteomes" id="UP001194746"/>
    </source>
</evidence>
<accession>A0AAD4GQ38</accession>
<evidence type="ECO:0000313" key="2">
    <source>
        <dbReference type="EMBL" id="KAF9885055.1"/>
    </source>
</evidence>
<dbReference type="AlphaFoldDB" id="A0AAD4GQ38"/>
<sequence length="171" mass="18269">MRTAVVFASLLSLVAAAPAEDLTERSPMPVPFTESTGLEKRVEGGVYICTDINWGGTCGFAKQPWDVCIQLDSPWWHSITSIGPDEYNAIVAYEDYNCASSSTLTIWSPGYANLGAAGWNDRIGSFKVKQIPGPNCVYELGTPYLPSVDCTVCCNGCSRSGTSCCPAGAFC</sequence>
<proteinExistence type="predicted"/>
<gene>
    <name evidence="2" type="ORF">FE257_000786</name>
</gene>
<comment type="caution">
    <text evidence="2">The sequence shown here is derived from an EMBL/GenBank/DDBJ whole genome shotgun (WGS) entry which is preliminary data.</text>
</comment>
<feature type="chain" id="PRO_5042192561" evidence="1">
    <location>
        <begin position="17"/>
        <end position="171"/>
    </location>
</feature>
<keyword evidence="1" id="KW-0732">Signal</keyword>
<reference evidence="2" key="2">
    <citation type="submission" date="2020-02" db="EMBL/GenBank/DDBJ databases">
        <authorList>
            <person name="Gilchrist C.L.M."/>
            <person name="Chooi Y.-H."/>
        </authorList>
    </citation>
    <scope>NUCLEOTIDE SEQUENCE</scope>
    <source>
        <strain evidence="2">MST-FP2251</strain>
    </source>
</reference>
<keyword evidence="3" id="KW-1185">Reference proteome</keyword>
<dbReference type="EMBL" id="VCAU01000105">
    <property type="protein sequence ID" value="KAF9885055.1"/>
    <property type="molecule type" value="Genomic_DNA"/>
</dbReference>
<reference evidence="2" key="1">
    <citation type="journal article" date="2019" name="Beilstein J. Org. Chem.">
        <title>Nanangenines: drimane sesquiterpenoids as the dominant metabolite cohort of a novel Australian fungus, Aspergillus nanangensis.</title>
        <authorList>
            <person name="Lacey H.J."/>
            <person name="Gilchrist C.L.M."/>
            <person name="Crombie A."/>
            <person name="Kalaitzis J.A."/>
            <person name="Vuong D."/>
            <person name="Rutledge P.J."/>
            <person name="Turner P."/>
            <person name="Pitt J.I."/>
            <person name="Lacey E."/>
            <person name="Chooi Y.H."/>
            <person name="Piggott A.M."/>
        </authorList>
    </citation>
    <scope>NUCLEOTIDE SEQUENCE</scope>
    <source>
        <strain evidence="2">MST-FP2251</strain>
    </source>
</reference>
<evidence type="ECO:0000256" key="1">
    <source>
        <dbReference type="SAM" id="SignalP"/>
    </source>
</evidence>
<dbReference type="Gene3D" id="2.60.20.10">
    <property type="entry name" value="Crystallins"/>
    <property type="match status" value="1"/>
</dbReference>
<name>A0AAD4GQ38_ASPNN</name>
<feature type="signal peptide" evidence="1">
    <location>
        <begin position="1"/>
        <end position="16"/>
    </location>
</feature>
<dbReference type="Proteomes" id="UP001194746">
    <property type="component" value="Unassembled WGS sequence"/>
</dbReference>